<protein>
    <recommendedName>
        <fullName evidence="7">Cystathionine beta-lyase</fullName>
    </recommendedName>
</protein>
<keyword evidence="3" id="KW-0663">Pyridoxal phosphate</keyword>
<sequence length="165" mass="18145">MRDQSEKTDTRIIHAGRDSDAYGGGVNPPVHHLSTVIYPSVEKLVTRYDNITPDSRVMTYGTKGSPTSFALEDAVAELEGGFRSISFPSGLAAVAGALMAFLKAGDHLLMTDSVYFPTREFCDSILKRFGVEISYYPPCIGSDIENMIRKNTRVIYTELPGSHTF</sequence>
<evidence type="ECO:0000256" key="1">
    <source>
        <dbReference type="ARBA" id="ARBA00001933"/>
    </source>
</evidence>
<comment type="similarity">
    <text evidence="2">Belongs to the trans-sulfuration enzymes family.</text>
</comment>
<dbReference type="GO" id="GO:0030170">
    <property type="term" value="F:pyridoxal phosphate binding"/>
    <property type="evidence" value="ECO:0007669"/>
    <property type="project" value="InterPro"/>
</dbReference>
<evidence type="ECO:0000313" key="6">
    <source>
        <dbReference type="EMBL" id="SVC37423.1"/>
    </source>
</evidence>
<proteinExistence type="inferred from homology"/>
<evidence type="ECO:0000256" key="4">
    <source>
        <dbReference type="ARBA" id="ARBA00023239"/>
    </source>
</evidence>
<keyword evidence="4" id="KW-0456">Lyase</keyword>
<accession>A0A382LMA7</accession>
<feature type="non-terminal residue" evidence="6">
    <location>
        <position position="165"/>
    </location>
</feature>
<dbReference type="EMBL" id="UINC01087771">
    <property type="protein sequence ID" value="SVC37423.1"/>
    <property type="molecule type" value="Genomic_DNA"/>
</dbReference>
<comment type="cofactor">
    <cofactor evidence="1">
        <name>pyridoxal 5'-phosphate</name>
        <dbReference type="ChEBI" id="CHEBI:597326"/>
    </cofactor>
</comment>
<dbReference type="PANTHER" id="PTHR43500">
    <property type="entry name" value="CYSTATHIONINE BETA-LYASE-RELATED"/>
    <property type="match status" value="1"/>
</dbReference>
<evidence type="ECO:0000256" key="3">
    <source>
        <dbReference type="ARBA" id="ARBA00022898"/>
    </source>
</evidence>
<dbReference type="GO" id="GO:0019450">
    <property type="term" value="P:L-cysteine catabolic process to pyruvate"/>
    <property type="evidence" value="ECO:0007669"/>
    <property type="project" value="TreeGrafter"/>
</dbReference>
<dbReference type="GO" id="GO:0019346">
    <property type="term" value="P:transsulfuration"/>
    <property type="evidence" value="ECO:0007669"/>
    <property type="project" value="InterPro"/>
</dbReference>
<evidence type="ECO:0000256" key="5">
    <source>
        <dbReference type="ARBA" id="ARBA00047517"/>
    </source>
</evidence>
<gene>
    <name evidence="6" type="ORF">METZ01_LOCUS290277</name>
</gene>
<dbReference type="AlphaFoldDB" id="A0A382LMA7"/>
<dbReference type="PANTHER" id="PTHR43500:SF1">
    <property type="entry name" value="CYSTATHIONINE BETA-LYASE-RELATED"/>
    <property type="match status" value="1"/>
</dbReference>
<evidence type="ECO:0008006" key="7">
    <source>
        <dbReference type="Google" id="ProtNLM"/>
    </source>
</evidence>
<organism evidence="6">
    <name type="scientific">marine metagenome</name>
    <dbReference type="NCBI Taxonomy" id="408172"/>
    <lineage>
        <taxon>unclassified sequences</taxon>
        <taxon>metagenomes</taxon>
        <taxon>ecological metagenomes</taxon>
    </lineage>
</organism>
<dbReference type="Pfam" id="PF01053">
    <property type="entry name" value="Cys_Met_Meta_PP"/>
    <property type="match status" value="1"/>
</dbReference>
<dbReference type="SUPFAM" id="SSF53383">
    <property type="entry name" value="PLP-dependent transferases"/>
    <property type="match status" value="1"/>
</dbReference>
<dbReference type="InterPro" id="IPR015424">
    <property type="entry name" value="PyrdxlP-dep_Trfase"/>
</dbReference>
<dbReference type="InterPro" id="IPR006233">
    <property type="entry name" value="Cys_b_lyase_bac"/>
</dbReference>
<dbReference type="Gene3D" id="3.40.640.10">
    <property type="entry name" value="Type I PLP-dependent aspartate aminotransferase-like (Major domain)"/>
    <property type="match status" value="1"/>
</dbReference>
<reference evidence="6" key="1">
    <citation type="submission" date="2018-05" db="EMBL/GenBank/DDBJ databases">
        <authorList>
            <person name="Lanie J.A."/>
            <person name="Ng W.-L."/>
            <person name="Kazmierczak K.M."/>
            <person name="Andrzejewski T.M."/>
            <person name="Davidsen T.M."/>
            <person name="Wayne K.J."/>
            <person name="Tettelin H."/>
            <person name="Glass J.I."/>
            <person name="Rusch D."/>
            <person name="Podicherti R."/>
            <person name="Tsui H.-C.T."/>
            <person name="Winkler M.E."/>
        </authorList>
    </citation>
    <scope>NUCLEOTIDE SEQUENCE</scope>
</reference>
<dbReference type="InterPro" id="IPR015421">
    <property type="entry name" value="PyrdxlP-dep_Trfase_major"/>
</dbReference>
<evidence type="ECO:0000256" key="2">
    <source>
        <dbReference type="ARBA" id="ARBA00009077"/>
    </source>
</evidence>
<name>A0A382LMA7_9ZZZZ</name>
<comment type="catalytic activity">
    <reaction evidence="5">
        <text>L,L-cystathionine + H2O = L-homocysteine + pyruvate + NH4(+)</text>
        <dbReference type="Rhea" id="RHEA:13965"/>
        <dbReference type="ChEBI" id="CHEBI:15361"/>
        <dbReference type="ChEBI" id="CHEBI:15377"/>
        <dbReference type="ChEBI" id="CHEBI:28938"/>
        <dbReference type="ChEBI" id="CHEBI:58161"/>
        <dbReference type="ChEBI" id="CHEBI:58199"/>
    </reaction>
</comment>
<dbReference type="GO" id="GO:0047804">
    <property type="term" value="F:cysteine-S-conjugate beta-lyase activity"/>
    <property type="evidence" value="ECO:0007669"/>
    <property type="project" value="InterPro"/>
</dbReference>
<dbReference type="InterPro" id="IPR000277">
    <property type="entry name" value="Cys/Met-Metab_PyrdxlP-dep_enz"/>
</dbReference>